<dbReference type="Pfam" id="PF25990">
    <property type="entry name" value="Beta-barrel_YknX"/>
    <property type="match status" value="1"/>
</dbReference>
<evidence type="ECO:0000256" key="1">
    <source>
        <dbReference type="SAM" id="MobiDB-lite"/>
    </source>
</evidence>
<name>A0AAQ3W6H2_9ENTE</name>
<dbReference type="InterPro" id="IPR058637">
    <property type="entry name" value="YknX-like_C"/>
</dbReference>
<protein>
    <submittedName>
        <fullName evidence="5">HlyD family secretion protein</fullName>
    </submittedName>
</protein>
<keyword evidence="6" id="KW-1185">Reference proteome</keyword>
<evidence type="ECO:0000259" key="3">
    <source>
        <dbReference type="Pfam" id="PF25989"/>
    </source>
</evidence>
<organism evidence="5 6">
    <name type="scientific">Candidatus Enterococcus palustris</name>
    <dbReference type="NCBI Taxonomy" id="1834189"/>
    <lineage>
        <taxon>Bacteria</taxon>
        <taxon>Bacillati</taxon>
        <taxon>Bacillota</taxon>
        <taxon>Bacilli</taxon>
        <taxon>Lactobacillales</taxon>
        <taxon>Enterococcaceae</taxon>
        <taxon>Enterococcus</taxon>
    </lineage>
</organism>
<gene>
    <name evidence="5" type="ORF">A5821_000194</name>
</gene>
<dbReference type="EMBL" id="CP147244">
    <property type="protein sequence ID" value="WYJ99118.1"/>
    <property type="molecule type" value="Genomic_DNA"/>
</dbReference>
<evidence type="ECO:0000313" key="5">
    <source>
        <dbReference type="EMBL" id="WYJ99118.1"/>
    </source>
</evidence>
<evidence type="ECO:0000313" key="6">
    <source>
        <dbReference type="Proteomes" id="UP000194948"/>
    </source>
</evidence>
<dbReference type="RefSeq" id="WP_086312531.1">
    <property type="nucleotide sequence ID" value="NZ_CP147244.1"/>
</dbReference>
<accession>A0AAQ3W6H2</accession>
<dbReference type="PANTHER" id="PTHR30469">
    <property type="entry name" value="MULTIDRUG RESISTANCE PROTEIN MDTA"/>
    <property type="match status" value="1"/>
</dbReference>
<feature type="region of interest" description="Disordered" evidence="1">
    <location>
        <begin position="251"/>
        <end position="272"/>
    </location>
</feature>
<feature type="domain" description="YknX-like C-terminal permuted SH3-like" evidence="3">
    <location>
        <begin position="306"/>
        <end position="369"/>
    </location>
</feature>
<dbReference type="AlphaFoldDB" id="A0AAQ3W6H2"/>
<dbReference type="Gene3D" id="2.40.30.170">
    <property type="match status" value="1"/>
</dbReference>
<dbReference type="PANTHER" id="PTHR30469:SF15">
    <property type="entry name" value="HLYD FAMILY OF SECRETION PROTEINS"/>
    <property type="match status" value="1"/>
</dbReference>
<dbReference type="Proteomes" id="UP000194948">
    <property type="component" value="Chromosome"/>
</dbReference>
<dbReference type="GO" id="GO:1990281">
    <property type="term" value="C:efflux pump complex"/>
    <property type="evidence" value="ECO:0007669"/>
    <property type="project" value="TreeGrafter"/>
</dbReference>
<feature type="region of interest" description="Disordered" evidence="1">
    <location>
        <begin position="364"/>
        <end position="387"/>
    </location>
</feature>
<keyword evidence="2" id="KW-1133">Transmembrane helix</keyword>
<reference evidence="5 6" key="2">
    <citation type="submission" date="2024-03" db="EMBL/GenBank/DDBJ databases">
        <title>The Genome Sequence of Enterococcus sp. DIV0205d.</title>
        <authorList>
            <consortium name="The Broad Institute Genomics Platform"/>
            <consortium name="The Broad Institute Microbial Omics Core"/>
            <consortium name="The Broad Institute Genomic Center for Infectious Diseases"/>
            <person name="Earl A."/>
            <person name="Manson A."/>
            <person name="Gilmore M."/>
            <person name="Schwartman J."/>
            <person name="Shea T."/>
            <person name="Abouelleil A."/>
            <person name="Cao P."/>
            <person name="Chapman S."/>
            <person name="Cusick C."/>
            <person name="Young S."/>
            <person name="Neafsey D."/>
            <person name="Nusbaum C."/>
            <person name="Birren B."/>
        </authorList>
    </citation>
    <scope>NUCLEOTIDE SEQUENCE [LARGE SCALE GENOMIC DNA]</scope>
    <source>
        <strain evidence="5 6">7F3_DIV0205</strain>
    </source>
</reference>
<proteinExistence type="predicted"/>
<dbReference type="Gene3D" id="2.40.420.20">
    <property type="match status" value="1"/>
</dbReference>
<keyword evidence="2" id="KW-0472">Membrane</keyword>
<sequence>MKKRTMIIIGIVVVVLIGIFILPGLLGGKKEAGPEKKTATEDLGIEYFEVPDIEQVYINGVVQPEQAEAFSKDTKMTSTPEIKVKNGDVVEPETELFTYEDKEITKEIEAQNNTLSKLATKKQNIYNKWNRAIDNFNKTKEEERTTSGAAIDEQHQAEVDGVDEEILFSNETIADLSAKQFVSTKAKFKGRVSIPEVKDENAPILRLTSDGLYVAGKVNEKDLMKIAVDQKANLSVVSSGTTVTGKISYIDDNPPEAQSNQNQSEGNSADASMSTYNVKLSLDSLEGIKNGYHMQATVNLGDNKPIEVPKKAIHDQDGKKYVLVNDFGSVIRRDIQIGEDKGDQTVVNSGLESADRIIVSSKKEVKEGDLIGDSNEESGETVPAAKE</sequence>
<evidence type="ECO:0000256" key="2">
    <source>
        <dbReference type="SAM" id="Phobius"/>
    </source>
</evidence>
<evidence type="ECO:0000259" key="4">
    <source>
        <dbReference type="Pfam" id="PF25990"/>
    </source>
</evidence>
<feature type="domain" description="YknX-like beta-barrel" evidence="4">
    <location>
        <begin position="213"/>
        <end position="297"/>
    </location>
</feature>
<dbReference type="GO" id="GO:0015562">
    <property type="term" value="F:efflux transmembrane transporter activity"/>
    <property type="evidence" value="ECO:0007669"/>
    <property type="project" value="TreeGrafter"/>
</dbReference>
<feature type="compositionally biased region" description="Polar residues" evidence="1">
    <location>
        <begin position="256"/>
        <end position="272"/>
    </location>
</feature>
<feature type="transmembrane region" description="Helical" evidence="2">
    <location>
        <begin position="7"/>
        <end position="26"/>
    </location>
</feature>
<dbReference type="Pfam" id="PF25989">
    <property type="entry name" value="YknX_C"/>
    <property type="match status" value="1"/>
</dbReference>
<keyword evidence="2" id="KW-0812">Transmembrane</keyword>
<reference evidence="6" key="1">
    <citation type="submission" date="2017-05" db="EMBL/GenBank/DDBJ databases">
        <title>The Genome Sequence of EEnterococcus faecalis 9F2_4866.</title>
        <authorList>
            <consortium name="The Broad Institute Genomics Platform"/>
            <consortium name="The Broad Institute Genomic Center for Infectious Diseases"/>
            <person name="Earl A."/>
            <person name="Manson A."/>
            <person name="Schwartman J."/>
            <person name="Gilmore M."/>
            <person name="Abouelleil A."/>
            <person name="Cao P."/>
            <person name="Chapman S."/>
            <person name="Cusick C."/>
            <person name="Shea T."/>
            <person name="Young S."/>
            <person name="Neafsey D."/>
            <person name="Nusbaum C."/>
            <person name="Birren B."/>
        </authorList>
    </citation>
    <scope>NUCLEOTIDE SEQUENCE [LARGE SCALE GENOMIC DNA]</scope>
    <source>
        <strain evidence="6">7F3_DIV0205</strain>
    </source>
</reference>
<dbReference type="InterPro" id="IPR058636">
    <property type="entry name" value="Beta-barrel_YknX"/>
</dbReference>